<dbReference type="InterPro" id="IPR015683">
    <property type="entry name" value="Ionotropic_Glu_rcpt"/>
</dbReference>
<evidence type="ECO:0000259" key="13">
    <source>
        <dbReference type="SMART" id="SM00079"/>
    </source>
</evidence>
<dbReference type="SUPFAM" id="SSF81324">
    <property type="entry name" value="Voltage-gated potassium channels"/>
    <property type="match status" value="1"/>
</dbReference>
<dbReference type="Gene3D" id="1.10.287.70">
    <property type="match status" value="1"/>
</dbReference>
<dbReference type="Proteomes" id="UP000287996">
    <property type="component" value="Unassembled WGS sequence"/>
</dbReference>
<dbReference type="Pfam" id="PF00060">
    <property type="entry name" value="Lig_chan"/>
    <property type="match status" value="1"/>
</dbReference>
<evidence type="ECO:0000256" key="3">
    <source>
        <dbReference type="ARBA" id="ARBA00022692"/>
    </source>
</evidence>
<comment type="caution">
    <text evidence="14">The sequence shown here is derived from an EMBL/GenBank/DDBJ whole genome shotgun (WGS) entry which is preliminary data.</text>
</comment>
<evidence type="ECO:0000256" key="11">
    <source>
        <dbReference type="SAM" id="SignalP"/>
    </source>
</evidence>
<organism evidence="14 15">
    <name type="scientific">Idiomarina tyrosinivorans</name>
    <dbReference type="NCBI Taxonomy" id="1445662"/>
    <lineage>
        <taxon>Bacteria</taxon>
        <taxon>Pseudomonadati</taxon>
        <taxon>Pseudomonadota</taxon>
        <taxon>Gammaproteobacteria</taxon>
        <taxon>Alteromonadales</taxon>
        <taxon>Idiomarinaceae</taxon>
        <taxon>Idiomarina</taxon>
    </lineage>
</organism>
<keyword evidence="7" id="KW-0675">Receptor</keyword>
<dbReference type="InterPro" id="IPR001638">
    <property type="entry name" value="Solute-binding_3/MltF_N"/>
</dbReference>
<keyword evidence="11" id="KW-0732">Signal</keyword>
<keyword evidence="15" id="KW-1185">Reference proteome</keyword>
<feature type="chain" id="PRO_5019174128" evidence="11">
    <location>
        <begin position="22"/>
        <end position="357"/>
    </location>
</feature>
<evidence type="ECO:0000256" key="6">
    <source>
        <dbReference type="ARBA" id="ARBA00023136"/>
    </source>
</evidence>
<dbReference type="AlphaFoldDB" id="A0A432ZPY8"/>
<feature type="domain" description="Ionotropic glutamate receptor C-terminal" evidence="13">
    <location>
        <begin position="28"/>
        <end position="348"/>
    </location>
</feature>
<feature type="signal peptide" evidence="11">
    <location>
        <begin position="1"/>
        <end position="21"/>
    </location>
</feature>
<evidence type="ECO:0000256" key="10">
    <source>
        <dbReference type="SAM" id="Phobius"/>
    </source>
</evidence>
<dbReference type="InterPro" id="IPR001320">
    <property type="entry name" value="Iontro_rcpt_C"/>
</dbReference>
<dbReference type="GO" id="GO:0015276">
    <property type="term" value="F:ligand-gated monoatomic ion channel activity"/>
    <property type="evidence" value="ECO:0007669"/>
    <property type="project" value="InterPro"/>
</dbReference>
<evidence type="ECO:0000256" key="9">
    <source>
        <dbReference type="ARBA" id="ARBA00023303"/>
    </source>
</evidence>
<dbReference type="SMART" id="SM00062">
    <property type="entry name" value="PBPb"/>
    <property type="match status" value="1"/>
</dbReference>
<keyword evidence="4 10" id="KW-1133">Transmembrane helix</keyword>
<gene>
    <name evidence="14" type="ORF">CWI84_08025</name>
</gene>
<name>A0A432ZPY8_9GAMM</name>
<proteinExistence type="predicted"/>
<dbReference type="SUPFAM" id="SSF53850">
    <property type="entry name" value="Periplasmic binding protein-like II"/>
    <property type="match status" value="1"/>
</dbReference>
<accession>A0A432ZPY8</accession>
<keyword evidence="3 10" id="KW-0812">Transmembrane</keyword>
<evidence type="ECO:0000259" key="12">
    <source>
        <dbReference type="SMART" id="SM00062"/>
    </source>
</evidence>
<evidence type="ECO:0000313" key="15">
    <source>
        <dbReference type="Proteomes" id="UP000287996"/>
    </source>
</evidence>
<dbReference type="RefSeq" id="WP_126842073.1">
    <property type="nucleotide sequence ID" value="NZ_PIQH01000007.1"/>
</dbReference>
<evidence type="ECO:0000256" key="4">
    <source>
        <dbReference type="ARBA" id="ARBA00022989"/>
    </source>
</evidence>
<dbReference type="PANTHER" id="PTHR18966">
    <property type="entry name" value="IONOTROPIC GLUTAMATE RECEPTOR"/>
    <property type="match status" value="1"/>
</dbReference>
<keyword evidence="2" id="KW-0813">Transport</keyword>
<reference evidence="14 15" key="1">
    <citation type="journal article" date="2011" name="Front. Microbiol.">
        <title>Genomic signatures of strain selection and enhancement in Bacillus atrophaeus var. globigii, a historical biowarfare simulant.</title>
        <authorList>
            <person name="Gibbons H.S."/>
            <person name="Broomall S.M."/>
            <person name="McNew L.A."/>
            <person name="Daligault H."/>
            <person name="Chapman C."/>
            <person name="Bruce D."/>
            <person name="Karavis M."/>
            <person name="Krepps M."/>
            <person name="McGregor P.A."/>
            <person name="Hong C."/>
            <person name="Park K.H."/>
            <person name="Akmal A."/>
            <person name="Feldman A."/>
            <person name="Lin J.S."/>
            <person name="Chang W.E."/>
            <person name="Higgs B.W."/>
            <person name="Demirev P."/>
            <person name="Lindquist J."/>
            <person name="Liem A."/>
            <person name="Fochler E."/>
            <person name="Read T.D."/>
            <person name="Tapia R."/>
            <person name="Johnson S."/>
            <person name="Bishop-Lilly K.A."/>
            <person name="Detter C."/>
            <person name="Han C."/>
            <person name="Sozhamannan S."/>
            <person name="Rosenzweig C.N."/>
            <person name="Skowronski E.W."/>
        </authorList>
    </citation>
    <scope>NUCLEOTIDE SEQUENCE [LARGE SCALE GENOMIC DNA]</scope>
    <source>
        <strain evidence="14 15">CC-PW-9</strain>
    </source>
</reference>
<feature type="transmembrane region" description="Helical" evidence="10">
    <location>
        <begin position="204"/>
        <end position="224"/>
    </location>
</feature>
<keyword evidence="5" id="KW-0406">Ion transport</keyword>
<dbReference type="Gene3D" id="3.40.190.10">
    <property type="entry name" value="Periplasmic binding protein-like II"/>
    <property type="match status" value="2"/>
</dbReference>
<comment type="subcellular location">
    <subcellularLocation>
        <location evidence="1">Membrane</location>
        <topology evidence="1">Multi-pass membrane protein</topology>
    </subcellularLocation>
</comment>
<evidence type="ECO:0000256" key="7">
    <source>
        <dbReference type="ARBA" id="ARBA00023170"/>
    </source>
</evidence>
<keyword evidence="6 10" id="KW-0472">Membrane</keyword>
<protein>
    <submittedName>
        <fullName evidence="14">ABC transporter substrate-binding protein</fullName>
    </submittedName>
</protein>
<evidence type="ECO:0000256" key="1">
    <source>
        <dbReference type="ARBA" id="ARBA00004141"/>
    </source>
</evidence>
<dbReference type="EMBL" id="PIQH01000007">
    <property type="protein sequence ID" value="RUO79898.1"/>
    <property type="molecule type" value="Genomic_DNA"/>
</dbReference>
<evidence type="ECO:0000313" key="14">
    <source>
        <dbReference type="EMBL" id="RUO79898.1"/>
    </source>
</evidence>
<dbReference type="Pfam" id="PF00497">
    <property type="entry name" value="SBP_bac_3"/>
    <property type="match status" value="1"/>
</dbReference>
<dbReference type="SMART" id="SM00079">
    <property type="entry name" value="PBPe"/>
    <property type="match status" value="1"/>
</dbReference>
<evidence type="ECO:0000256" key="8">
    <source>
        <dbReference type="ARBA" id="ARBA00023180"/>
    </source>
</evidence>
<keyword evidence="8" id="KW-0325">Glycoprotein</keyword>
<feature type="domain" description="Solute-binding protein family 3/N-terminal" evidence="12">
    <location>
        <begin position="28"/>
        <end position="357"/>
    </location>
</feature>
<evidence type="ECO:0000256" key="5">
    <source>
        <dbReference type="ARBA" id="ARBA00023065"/>
    </source>
</evidence>
<sequence length="357" mass="39558">MTLRQLIFLFAVTLISFNSFAQAPAKTTLDVAVRATPPFVISTEEGGYKGLSSELWQTIAEHQGWQYRLHEVSLKELLDGVSEGRYDVGIGALTVTAERERTMDFSQPFHNAGIAIAVNSEKTPGWIAVTQRFFSLAFLQVMLALAAVLLLAGFLVWWFEKRANPEEFSNDPKRGIGAGFWWAAVTMTTVGYGDKSPRSLGGRIVGLVWMFTCVIIISSFTASITSSLTVSQIQTGIEGPDDLPSVRVATVKNSSSAVWLEQQQIAFSGYSSLDDAYQALAQKKVDAVVYDAPMLQYLVRNDETSNIRVLPNSFLPQQYAFALAQGSNLQEPMNRELLSITRSSEWRDKLKRYLGSQ</sequence>
<evidence type="ECO:0000256" key="2">
    <source>
        <dbReference type="ARBA" id="ARBA00022448"/>
    </source>
</evidence>
<dbReference type="GO" id="GO:0016020">
    <property type="term" value="C:membrane"/>
    <property type="evidence" value="ECO:0007669"/>
    <property type="project" value="UniProtKB-SubCell"/>
</dbReference>
<keyword evidence="9" id="KW-0407">Ion channel</keyword>
<feature type="transmembrane region" description="Helical" evidence="10">
    <location>
        <begin position="133"/>
        <end position="159"/>
    </location>
</feature>
<dbReference type="OrthoDB" id="9799090at2"/>